<sequence>MDDKIEECDNVTALELQKSKRILHFSDGILEEFSDSDEETVDATDMEIDVKSWPLVPRIKYQVYQAGCKFLNGIDYVGGGLANFLGITTPKFVSESDIKAVYEGNRKIDEDNENVTAWNQNNNNTPNMVVTRCPQSSMSQVSAS</sequence>
<dbReference type="InterPro" id="IPR028260">
    <property type="entry name" value="FAM177"/>
</dbReference>
<dbReference type="STRING" id="35570.A0A1I8NYA4"/>
<dbReference type="AlphaFoldDB" id="A0A1I8NYA4"/>
<dbReference type="OrthoDB" id="45963at2759"/>
<name>A0A1I8NYA4_STOCA</name>
<keyword evidence="2" id="KW-1185">Reference proteome</keyword>
<gene>
    <name evidence="1" type="primary">106086393</name>
</gene>
<dbReference type="KEGG" id="scac:106086393"/>
<organism evidence="1 2">
    <name type="scientific">Stomoxys calcitrans</name>
    <name type="common">Stable fly</name>
    <name type="synonym">Conops calcitrans</name>
    <dbReference type="NCBI Taxonomy" id="35570"/>
    <lineage>
        <taxon>Eukaryota</taxon>
        <taxon>Metazoa</taxon>
        <taxon>Ecdysozoa</taxon>
        <taxon>Arthropoda</taxon>
        <taxon>Hexapoda</taxon>
        <taxon>Insecta</taxon>
        <taxon>Pterygota</taxon>
        <taxon>Neoptera</taxon>
        <taxon>Endopterygota</taxon>
        <taxon>Diptera</taxon>
        <taxon>Brachycera</taxon>
        <taxon>Muscomorpha</taxon>
        <taxon>Muscoidea</taxon>
        <taxon>Muscidae</taxon>
        <taxon>Stomoxys</taxon>
    </lineage>
</organism>
<dbReference type="PANTHER" id="PTHR31206">
    <property type="entry name" value="LP10445P"/>
    <property type="match status" value="1"/>
</dbReference>
<dbReference type="Pfam" id="PF14774">
    <property type="entry name" value="FAM177"/>
    <property type="match status" value="1"/>
</dbReference>
<dbReference type="VEuPathDB" id="VectorBase:SCAU003148"/>
<evidence type="ECO:0000313" key="2">
    <source>
        <dbReference type="Proteomes" id="UP000095300"/>
    </source>
</evidence>
<protein>
    <submittedName>
        <fullName evidence="1">Uncharacterized protein</fullName>
    </submittedName>
</protein>
<dbReference type="EnsemblMetazoa" id="SCAU003148-RA">
    <property type="protein sequence ID" value="SCAU003148-PA"/>
    <property type="gene ID" value="SCAU003148"/>
</dbReference>
<reference evidence="1" key="1">
    <citation type="submission" date="2020-05" db="UniProtKB">
        <authorList>
            <consortium name="EnsemblMetazoa"/>
        </authorList>
    </citation>
    <scope>IDENTIFICATION</scope>
    <source>
        <strain evidence="1">USDA</strain>
    </source>
</reference>
<evidence type="ECO:0000313" key="1">
    <source>
        <dbReference type="EnsemblMetazoa" id="SCAU003148-PA"/>
    </source>
</evidence>
<accession>A0A1I8NYA4</accession>
<dbReference type="Proteomes" id="UP000095300">
    <property type="component" value="Unassembled WGS sequence"/>
</dbReference>
<dbReference type="PANTHER" id="PTHR31206:SF1">
    <property type="entry name" value="LP10445P"/>
    <property type="match status" value="1"/>
</dbReference>
<proteinExistence type="predicted"/>